<dbReference type="AlphaFoldDB" id="A0AAN8P2I5"/>
<protein>
    <submittedName>
        <fullName evidence="1">Uncharacterized protein</fullName>
    </submittedName>
</protein>
<sequence length="157" mass="17537">MGHDGVLLPPNAIQSRYLMPGLGDDDLGLDTNSLSVPNARYFRTVGCHSREVRTHFKMNAVKQGSTLKEPSCIGDLLVALLIKCILITEFSFCQFLSSCQYLIKVNTIKKIESVLDVSLPKEGMTKRRRQSDVQQLKAKRQLMSGCGMAGLQRDNEY</sequence>
<proteinExistence type="predicted"/>
<accession>A0AAN8P2I5</accession>
<organism evidence="1 2">
    <name type="scientific">Polyplax serrata</name>
    <name type="common">Common mouse louse</name>
    <dbReference type="NCBI Taxonomy" id="468196"/>
    <lineage>
        <taxon>Eukaryota</taxon>
        <taxon>Metazoa</taxon>
        <taxon>Ecdysozoa</taxon>
        <taxon>Arthropoda</taxon>
        <taxon>Hexapoda</taxon>
        <taxon>Insecta</taxon>
        <taxon>Pterygota</taxon>
        <taxon>Neoptera</taxon>
        <taxon>Paraneoptera</taxon>
        <taxon>Psocodea</taxon>
        <taxon>Troctomorpha</taxon>
        <taxon>Phthiraptera</taxon>
        <taxon>Anoplura</taxon>
        <taxon>Polyplacidae</taxon>
        <taxon>Polyplax</taxon>
    </lineage>
</organism>
<reference evidence="1 2" key="1">
    <citation type="submission" date="2023-10" db="EMBL/GenBank/DDBJ databases">
        <title>Genomes of two closely related lineages of the louse Polyplax serrata with different host specificities.</title>
        <authorList>
            <person name="Martinu J."/>
            <person name="Tarabai H."/>
            <person name="Stefka J."/>
            <person name="Hypsa V."/>
        </authorList>
    </citation>
    <scope>NUCLEOTIDE SEQUENCE [LARGE SCALE GENOMIC DNA]</scope>
    <source>
        <strain evidence="1">HR10_N</strain>
    </source>
</reference>
<evidence type="ECO:0000313" key="2">
    <source>
        <dbReference type="Proteomes" id="UP001372834"/>
    </source>
</evidence>
<comment type="caution">
    <text evidence="1">The sequence shown here is derived from an EMBL/GenBank/DDBJ whole genome shotgun (WGS) entry which is preliminary data.</text>
</comment>
<evidence type="ECO:0000313" key="1">
    <source>
        <dbReference type="EMBL" id="KAK6633101.1"/>
    </source>
</evidence>
<dbReference type="Proteomes" id="UP001372834">
    <property type="component" value="Unassembled WGS sequence"/>
</dbReference>
<dbReference type="EMBL" id="JAWJWE010000006">
    <property type="protein sequence ID" value="KAK6633101.1"/>
    <property type="molecule type" value="Genomic_DNA"/>
</dbReference>
<gene>
    <name evidence="1" type="ORF">RUM43_012844</name>
</gene>
<name>A0AAN8P2I5_POLSC</name>